<comment type="caution">
    <text evidence="8">The sequence shown here is derived from an EMBL/GenBank/DDBJ whole genome shotgun (WGS) entry which is preliminary data.</text>
</comment>
<keyword evidence="9" id="KW-1185">Reference proteome</keyword>
<evidence type="ECO:0000256" key="5">
    <source>
        <dbReference type="PROSITE-ProRule" id="PRU01172"/>
    </source>
</evidence>
<dbReference type="Gene3D" id="2.60.120.200">
    <property type="match status" value="1"/>
</dbReference>
<reference evidence="8 9" key="1">
    <citation type="journal article" date="2022" name="Gigascience">
        <title>A chromosome-level genome assembly and annotation of the desert horned lizard, Phrynosoma platyrhinos, provides insight into chromosomal rearrangements among reptiles.</title>
        <authorList>
            <person name="Koochekian N."/>
            <person name="Ascanio A."/>
            <person name="Farleigh K."/>
            <person name="Card D.C."/>
            <person name="Schield D.R."/>
            <person name="Castoe T.A."/>
            <person name="Jezkova T."/>
        </authorList>
    </citation>
    <scope>NUCLEOTIDE SEQUENCE [LARGE SCALE GENOMIC DNA]</scope>
    <source>
        <strain evidence="8">NK-2021</strain>
    </source>
</reference>
<dbReference type="InterPro" id="IPR013320">
    <property type="entry name" value="ConA-like_dom_sf"/>
</dbReference>
<dbReference type="SUPFAM" id="SSF49899">
    <property type="entry name" value="Concanavalin A-like lectins/glucanases"/>
    <property type="match status" value="1"/>
</dbReference>
<dbReference type="PROSITE" id="PS51828">
    <property type="entry name" value="PTX_2"/>
    <property type="match status" value="1"/>
</dbReference>
<evidence type="ECO:0000313" key="9">
    <source>
        <dbReference type="Proteomes" id="UP000826234"/>
    </source>
</evidence>
<dbReference type="Pfam" id="PF00002">
    <property type="entry name" value="7tm_2"/>
    <property type="match status" value="1"/>
</dbReference>
<dbReference type="InterPro" id="IPR000832">
    <property type="entry name" value="GPCR_2_secretin-like"/>
</dbReference>
<evidence type="ECO:0000256" key="3">
    <source>
        <dbReference type="ARBA" id="ARBA00022989"/>
    </source>
</evidence>
<feature type="transmembrane region" description="Helical" evidence="6">
    <location>
        <begin position="521"/>
        <end position="542"/>
    </location>
</feature>
<protein>
    <recommendedName>
        <fullName evidence="7">Pentraxin (PTX) domain-containing protein</fullName>
    </recommendedName>
</protein>
<dbReference type="InterPro" id="IPR001759">
    <property type="entry name" value="PTX_dom"/>
</dbReference>
<accession>A0ABQ7TML4</accession>
<evidence type="ECO:0000256" key="1">
    <source>
        <dbReference type="ARBA" id="ARBA00004141"/>
    </source>
</evidence>
<dbReference type="Gene3D" id="1.20.1070.10">
    <property type="entry name" value="Rhodopsin 7-helix transmembrane proteins"/>
    <property type="match status" value="1"/>
</dbReference>
<evidence type="ECO:0000256" key="6">
    <source>
        <dbReference type="SAM" id="Phobius"/>
    </source>
</evidence>
<comment type="subcellular location">
    <subcellularLocation>
        <location evidence="1">Membrane</location>
        <topology evidence="1">Multi-pass membrane protein</topology>
    </subcellularLocation>
</comment>
<keyword evidence="3 6" id="KW-1133">Transmembrane helix</keyword>
<gene>
    <name evidence="8" type="ORF">JD844_004055</name>
</gene>
<evidence type="ECO:0000259" key="7">
    <source>
        <dbReference type="PROSITE" id="PS51828"/>
    </source>
</evidence>
<dbReference type="PANTHER" id="PTHR12011:SF277">
    <property type="entry name" value="ADHESION G-PROTEIN COUPLED RECEPTOR G4"/>
    <property type="match status" value="1"/>
</dbReference>
<sequence length="628" mass="71686">MFTVCLDFNKTAESVATWAAFSYDVNSSSGDFRNAELALSINKSTLQVFILGNVTEMRQDFTAYNMHRICCVWDGKKKLFEIFHNGSKMKNITLHVTHRCLEPNGTLVLGQLHKNRDGHIVLNPSFAFVGILHYFQMWDYVRDQQDMANCEEKVTSTAPPLPSKAPEPTTTVTFCNIKTNFLVFSRSPNTFDYYDAVELSTNWAKRISHKEVYQLESSFSYSSKSVVRITSDQRKAEILNMLPTRGSYVLCLHPDPKMCPEERVKTKYKGTYEWPQTIPADVTQKNCVRNTEHLASRSCLINIETEKSYWRRQNVTSCQLLQDLPNSIVSLQNVTITMDNAEDLADHILILLNSSKWSEEEIKVLVDKLMDIANCEEISPTLARKSLQIINILMTMEAIMHLHKNLSRILQLTQRIGFKMSFNGRNASIVMPKLALAMMRPDPVIFQGIAFGVVSYNPKMDPEDRSFGNIVLNTYVIGSSIENVSVQNLKEPVNIILQHIEQKADIYRDPINEEDNWNLTLVSYVGCGISSIFLGLALVVYLSIDCWIQDDMVFYISVVAYFCLVFLINVSMFIMVLLQIHAMKAKHHFPADHWGQDFLQSLKRVASLTFLLGLTTNLVQRRLCILDT</sequence>
<proteinExistence type="predicted"/>
<dbReference type="EMBL" id="JAIPUX010000415">
    <property type="protein sequence ID" value="KAH0630811.1"/>
    <property type="molecule type" value="Genomic_DNA"/>
</dbReference>
<dbReference type="PANTHER" id="PTHR12011">
    <property type="entry name" value="ADHESION G-PROTEIN COUPLED RECEPTOR"/>
    <property type="match status" value="1"/>
</dbReference>
<keyword evidence="2 6" id="KW-0812">Transmembrane</keyword>
<dbReference type="Pfam" id="PF00354">
    <property type="entry name" value="Pentaxin"/>
    <property type="match status" value="1"/>
</dbReference>
<feature type="domain" description="Pentraxin (PTX)" evidence="7">
    <location>
        <begin position="1"/>
        <end position="183"/>
    </location>
</feature>
<evidence type="ECO:0000313" key="8">
    <source>
        <dbReference type="EMBL" id="KAH0630811.1"/>
    </source>
</evidence>
<keyword evidence="4 6" id="KW-0472">Membrane</keyword>
<dbReference type="Proteomes" id="UP000826234">
    <property type="component" value="Unassembled WGS sequence"/>
</dbReference>
<organism evidence="8 9">
    <name type="scientific">Phrynosoma platyrhinos</name>
    <name type="common">Desert horned lizard</name>
    <dbReference type="NCBI Taxonomy" id="52577"/>
    <lineage>
        <taxon>Eukaryota</taxon>
        <taxon>Metazoa</taxon>
        <taxon>Chordata</taxon>
        <taxon>Craniata</taxon>
        <taxon>Vertebrata</taxon>
        <taxon>Euteleostomi</taxon>
        <taxon>Lepidosauria</taxon>
        <taxon>Squamata</taxon>
        <taxon>Bifurcata</taxon>
        <taxon>Unidentata</taxon>
        <taxon>Episquamata</taxon>
        <taxon>Toxicofera</taxon>
        <taxon>Iguania</taxon>
        <taxon>Phrynosomatidae</taxon>
        <taxon>Phrynosomatinae</taxon>
        <taxon>Phrynosoma</taxon>
    </lineage>
</organism>
<evidence type="ECO:0000256" key="2">
    <source>
        <dbReference type="ARBA" id="ARBA00022692"/>
    </source>
</evidence>
<name>A0ABQ7TML4_PHRPL</name>
<evidence type="ECO:0000256" key="4">
    <source>
        <dbReference type="ARBA" id="ARBA00023136"/>
    </source>
</evidence>
<comment type="caution">
    <text evidence="5">Lacks conserved residue(s) required for the propagation of feature annotation.</text>
</comment>
<feature type="transmembrane region" description="Helical" evidence="6">
    <location>
        <begin position="554"/>
        <end position="578"/>
    </location>
</feature>